<dbReference type="OrthoDB" id="2288928at2759"/>
<sequence>MAAVNLEDEDSLIPAEIKLPSQVFDVAFHPQRDVIAVGEIEGTVTIHSYSTSEQNKKLMELNHHKKACRAVAFSSDGTYLFTASKDKSLQAVDLNTGAVAHTRRKAHDSPINCLKLITDQLIATGDDDGCVKLWDRRTAQCSMEIKENEDFISDMECDSERKILLATSGDGSLSVFNVRRQKLENKSDNVETELLSVAIVKGGRKVVCGTGEGALNIFSWGEWGDFSDRFPGHPQSVDACVAISDNVVVTGSIDGIIRAVHILPNRLLGPVGEHADFPIERIRLSRDGNLIASCSHDQSVKFWNIEHLKTTSLAPGSKKKEAENVCGATSDNFFADL</sequence>
<keyword evidence="3" id="KW-0677">Repeat</keyword>
<dbReference type="RefSeq" id="XP_031551133.1">
    <property type="nucleotide sequence ID" value="XM_031695273.1"/>
</dbReference>
<feature type="repeat" description="WD" evidence="4">
    <location>
        <begin position="104"/>
        <end position="144"/>
    </location>
</feature>
<evidence type="ECO:0000313" key="6">
    <source>
        <dbReference type="RefSeq" id="XP_031551133.1"/>
    </source>
</evidence>
<comment type="similarity">
    <text evidence="1">Belongs to the WD repeat WDR55 family.</text>
</comment>
<evidence type="ECO:0000313" key="5">
    <source>
        <dbReference type="Proteomes" id="UP000515163"/>
    </source>
</evidence>
<dbReference type="GeneID" id="116288475"/>
<feature type="repeat" description="WD" evidence="4">
    <location>
        <begin position="61"/>
        <end position="102"/>
    </location>
</feature>
<dbReference type="PANTHER" id="PTHR44019">
    <property type="entry name" value="WD REPEAT-CONTAINING PROTEIN 55"/>
    <property type="match status" value="1"/>
</dbReference>
<keyword evidence="5" id="KW-1185">Reference proteome</keyword>
<dbReference type="Gene3D" id="2.130.10.10">
    <property type="entry name" value="YVTN repeat-like/Quinoprotein amine dehydrogenase"/>
    <property type="match status" value="2"/>
</dbReference>
<evidence type="ECO:0000256" key="4">
    <source>
        <dbReference type="PROSITE-ProRule" id="PRU00221"/>
    </source>
</evidence>
<dbReference type="PROSITE" id="PS50082">
    <property type="entry name" value="WD_REPEATS_2"/>
    <property type="match status" value="3"/>
</dbReference>
<gene>
    <name evidence="6" type="primary">LOC116288475</name>
</gene>
<dbReference type="InParanoid" id="A0A6P8H716"/>
<reference evidence="6" key="1">
    <citation type="submission" date="2025-08" db="UniProtKB">
        <authorList>
            <consortium name="RefSeq"/>
        </authorList>
    </citation>
    <scope>IDENTIFICATION</scope>
    <source>
        <tissue evidence="6">Tentacle</tissue>
    </source>
</reference>
<evidence type="ECO:0000256" key="3">
    <source>
        <dbReference type="ARBA" id="ARBA00022737"/>
    </source>
</evidence>
<dbReference type="SUPFAM" id="SSF50978">
    <property type="entry name" value="WD40 repeat-like"/>
    <property type="match status" value="1"/>
</dbReference>
<dbReference type="InterPro" id="IPR015943">
    <property type="entry name" value="WD40/YVTN_repeat-like_dom_sf"/>
</dbReference>
<dbReference type="PROSITE" id="PS00678">
    <property type="entry name" value="WD_REPEATS_1"/>
    <property type="match status" value="1"/>
</dbReference>
<dbReference type="KEGG" id="aten:116288475"/>
<dbReference type="Pfam" id="PF24796">
    <property type="entry name" value="WDR55"/>
    <property type="match status" value="1"/>
</dbReference>
<accession>A0A6P8H716</accession>
<dbReference type="InterPro" id="IPR036322">
    <property type="entry name" value="WD40_repeat_dom_sf"/>
</dbReference>
<name>A0A6P8H716_ACTTE</name>
<protein>
    <submittedName>
        <fullName evidence="6">WD repeat-containing protein 55-like</fullName>
    </submittedName>
</protein>
<proteinExistence type="inferred from homology"/>
<dbReference type="AlphaFoldDB" id="A0A6P8H716"/>
<dbReference type="PANTHER" id="PTHR44019:SF20">
    <property type="entry name" value="WD REPEAT-CONTAINING PROTEIN 55"/>
    <property type="match status" value="1"/>
</dbReference>
<dbReference type="SMART" id="SM00320">
    <property type="entry name" value="WD40"/>
    <property type="match status" value="6"/>
</dbReference>
<dbReference type="PROSITE" id="PS50294">
    <property type="entry name" value="WD_REPEATS_REGION"/>
    <property type="match status" value="1"/>
</dbReference>
<feature type="repeat" description="WD" evidence="4">
    <location>
        <begin position="279"/>
        <end position="313"/>
    </location>
</feature>
<dbReference type="InterPro" id="IPR050505">
    <property type="entry name" value="WDR55/POC1"/>
</dbReference>
<dbReference type="InterPro" id="IPR019775">
    <property type="entry name" value="WD40_repeat_CS"/>
</dbReference>
<evidence type="ECO:0000256" key="1">
    <source>
        <dbReference type="ARBA" id="ARBA00007625"/>
    </source>
</evidence>
<evidence type="ECO:0000256" key="2">
    <source>
        <dbReference type="ARBA" id="ARBA00022574"/>
    </source>
</evidence>
<organism evidence="5 6">
    <name type="scientific">Actinia tenebrosa</name>
    <name type="common">Australian red waratah sea anemone</name>
    <dbReference type="NCBI Taxonomy" id="6105"/>
    <lineage>
        <taxon>Eukaryota</taxon>
        <taxon>Metazoa</taxon>
        <taxon>Cnidaria</taxon>
        <taxon>Anthozoa</taxon>
        <taxon>Hexacorallia</taxon>
        <taxon>Actiniaria</taxon>
        <taxon>Actiniidae</taxon>
        <taxon>Actinia</taxon>
    </lineage>
</organism>
<keyword evidence="2 4" id="KW-0853">WD repeat</keyword>
<dbReference type="FunCoup" id="A0A6P8H716">
    <property type="interactions" value="1410"/>
</dbReference>
<dbReference type="InterPro" id="IPR001680">
    <property type="entry name" value="WD40_rpt"/>
</dbReference>
<dbReference type="Proteomes" id="UP000515163">
    <property type="component" value="Unplaced"/>
</dbReference>